<dbReference type="Proteomes" id="UP001177212">
    <property type="component" value="Unassembled WGS sequence"/>
</dbReference>
<evidence type="ECO:0000259" key="1">
    <source>
        <dbReference type="Pfam" id="PF09836"/>
    </source>
</evidence>
<evidence type="ECO:0000313" key="4">
    <source>
        <dbReference type="Proteomes" id="UP001177212"/>
    </source>
</evidence>
<name>A0ABT9FIJ3_9GAMM</name>
<gene>
    <name evidence="3" type="ORF">Q8W34_18365</name>
</gene>
<feature type="domain" description="Putative DNA-binding" evidence="1">
    <location>
        <begin position="6"/>
        <end position="91"/>
    </location>
</feature>
<dbReference type="InterPro" id="IPR054098">
    <property type="entry name" value="NGO1945-like_C"/>
</dbReference>
<keyword evidence="3" id="KW-0238">DNA-binding</keyword>
<protein>
    <submittedName>
        <fullName evidence="3">DNA-binding domain-containing protein</fullName>
    </submittedName>
</protein>
<sequence length="250" mass="29082">MSFIDVQNEFMAHIREPKKNKKPTDIEDRRMAIYRDLFFNNIEGFISSGYPVLKTLYSDKRWNKLIRQFFSEYNCQSPYFLDIAGEFINYLSSSYKMKNYDPAFMLELAHYEWVELDVSIANEDPNERKLQQTALTKSPLFLSSVARNLSYQYPVQTISDQVRPKEPSTVPNYFVVYRDEEDEVQFLATNAMTALLLSIIESVEGITFDNLCQQVIMQAPQFNEEQITQGALVTLNALIERGVIVTKNQD</sequence>
<dbReference type="GO" id="GO:0003677">
    <property type="term" value="F:DNA binding"/>
    <property type="evidence" value="ECO:0007669"/>
    <property type="project" value="UniProtKB-KW"/>
</dbReference>
<keyword evidence="4" id="KW-1185">Reference proteome</keyword>
<feature type="domain" description="NGO1945-like C-terminal" evidence="2">
    <location>
        <begin position="143"/>
        <end position="238"/>
    </location>
</feature>
<dbReference type="InterPro" id="IPR044922">
    <property type="entry name" value="DUF2063_N_sf"/>
</dbReference>
<dbReference type="Pfam" id="PF22106">
    <property type="entry name" value="NGO1945_C"/>
    <property type="match status" value="1"/>
</dbReference>
<comment type="caution">
    <text evidence="3">The sequence shown here is derived from an EMBL/GenBank/DDBJ whole genome shotgun (WGS) entry which is preliminary data.</text>
</comment>
<evidence type="ECO:0000313" key="3">
    <source>
        <dbReference type="EMBL" id="MDP2566610.1"/>
    </source>
</evidence>
<dbReference type="RefSeq" id="WP_305473190.1">
    <property type="nucleotide sequence ID" value="NZ_JAUYVT010000023.1"/>
</dbReference>
<accession>A0ABT9FIJ3</accession>
<dbReference type="EMBL" id="JAUYVT010000023">
    <property type="protein sequence ID" value="MDP2566610.1"/>
    <property type="molecule type" value="Genomic_DNA"/>
</dbReference>
<dbReference type="InterPro" id="IPR018640">
    <property type="entry name" value="DUF2063"/>
</dbReference>
<dbReference type="Pfam" id="PF09836">
    <property type="entry name" value="DUF2063"/>
    <property type="match status" value="1"/>
</dbReference>
<organism evidence="3 4">
    <name type="scientific">Pseudoalteromonas marina</name>
    <dbReference type="NCBI Taxonomy" id="267375"/>
    <lineage>
        <taxon>Bacteria</taxon>
        <taxon>Pseudomonadati</taxon>
        <taxon>Pseudomonadota</taxon>
        <taxon>Gammaproteobacteria</taxon>
        <taxon>Alteromonadales</taxon>
        <taxon>Pseudoalteromonadaceae</taxon>
        <taxon>Pseudoalteromonas</taxon>
    </lineage>
</organism>
<proteinExistence type="predicted"/>
<evidence type="ECO:0000259" key="2">
    <source>
        <dbReference type="Pfam" id="PF22106"/>
    </source>
</evidence>
<reference evidence="3" key="1">
    <citation type="submission" date="2023-07" db="EMBL/GenBank/DDBJ databases">
        <title>Genome content predicts the carbon catabolic preferences of heterotrophic bacteria.</title>
        <authorList>
            <person name="Gralka M."/>
        </authorList>
    </citation>
    <scope>NUCLEOTIDE SEQUENCE</scope>
    <source>
        <strain evidence="3">4G09</strain>
    </source>
</reference>
<dbReference type="Gene3D" id="3.90.930.50">
    <property type="match status" value="1"/>
</dbReference>
<dbReference type="Gene3D" id="1.10.150.690">
    <property type="entry name" value="DUF2063"/>
    <property type="match status" value="1"/>
</dbReference>